<dbReference type="InterPro" id="IPR013096">
    <property type="entry name" value="Cupin_2"/>
</dbReference>
<evidence type="ECO:0000313" key="3">
    <source>
        <dbReference type="EMBL" id="KAK0385312.1"/>
    </source>
</evidence>
<sequence length="216" mass="24370">MATTSSCSTSGHFISSTTQEETSNRKAQPEILIENWDRMSSIRVLKTLTIGKGITMDLSVDESEPEDSIKRFFAQVVSTGEEAFKVPPHWHKHHAEYMTVLEGRAKISCKGETVELKAGDPAFFIPRRAVHSIEGFEGERLVVQERPDPPGMYKAMFFNDLLSDGEFGGFWKTMRAFWDGDAYPAFPLYFRAIDEAFLFVFGGIAKLFVAEKPQEL</sequence>
<dbReference type="AlphaFoldDB" id="A0AA39GDG5"/>
<name>A0AA39GDG5_SARSR</name>
<organism evidence="3 4">
    <name type="scientific">Sarocladium strictum</name>
    <name type="common">Black bundle disease fungus</name>
    <name type="synonym">Acremonium strictum</name>
    <dbReference type="NCBI Taxonomy" id="5046"/>
    <lineage>
        <taxon>Eukaryota</taxon>
        <taxon>Fungi</taxon>
        <taxon>Dikarya</taxon>
        <taxon>Ascomycota</taxon>
        <taxon>Pezizomycotina</taxon>
        <taxon>Sordariomycetes</taxon>
        <taxon>Hypocreomycetidae</taxon>
        <taxon>Hypocreales</taxon>
        <taxon>Sarocladiaceae</taxon>
        <taxon>Sarocladium</taxon>
    </lineage>
</organism>
<protein>
    <recommendedName>
        <fullName evidence="2">Cupin type-2 domain-containing protein</fullName>
    </recommendedName>
</protein>
<gene>
    <name evidence="3" type="ORF">NLU13_7788</name>
</gene>
<evidence type="ECO:0000313" key="4">
    <source>
        <dbReference type="Proteomes" id="UP001175261"/>
    </source>
</evidence>
<accession>A0AA39GDG5</accession>
<keyword evidence="4" id="KW-1185">Reference proteome</keyword>
<evidence type="ECO:0000256" key="1">
    <source>
        <dbReference type="SAM" id="MobiDB-lite"/>
    </source>
</evidence>
<comment type="caution">
    <text evidence="3">The sequence shown here is derived from an EMBL/GenBank/DDBJ whole genome shotgun (WGS) entry which is preliminary data.</text>
</comment>
<dbReference type="Pfam" id="PF07883">
    <property type="entry name" value="Cupin_2"/>
    <property type="match status" value="1"/>
</dbReference>
<dbReference type="EMBL" id="JAPDFR010000007">
    <property type="protein sequence ID" value="KAK0385312.1"/>
    <property type="molecule type" value="Genomic_DNA"/>
</dbReference>
<dbReference type="Gene3D" id="2.60.120.10">
    <property type="entry name" value="Jelly Rolls"/>
    <property type="match status" value="1"/>
</dbReference>
<dbReference type="InterPro" id="IPR014710">
    <property type="entry name" value="RmlC-like_jellyroll"/>
</dbReference>
<dbReference type="Proteomes" id="UP001175261">
    <property type="component" value="Unassembled WGS sequence"/>
</dbReference>
<dbReference type="SUPFAM" id="SSF51182">
    <property type="entry name" value="RmlC-like cupins"/>
    <property type="match status" value="1"/>
</dbReference>
<reference evidence="3" key="1">
    <citation type="submission" date="2022-10" db="EMBL/GenBank/DDBJ databases">
        <title>Determination and structural analysis of whole genome sequence of Sarocladium strictum F4-1.</title>
        <authorList>
            <person name="Hu L."/>
            <person name="Jiang Y."/>
        </authorList>
    </citation>
    <scope>NUCLEOTIDE SEQUENCE</scope>
    <source>
        <strain evidence="3">F4-1</strain>
    </source>
</reference>
<dbReference type="InterPro" id="IPR011051">
    <property type="entry name" value="RmlC_Cupin_sf"/>
</dbReference>
<feature type="region of interest" description="Disordered" evidence="1">
    <location>
        <begin position="1"/>
        <end position="26"/>
    </location>
</feature>
<feature type="compositionally biased region" description="Polar residues" evidence="1">
    <location>
        <begin position="1"/>
        <end position="21"/>
    </location>
</feature>
<evidence type="ECO:0000259" key="2">
    <source>
        <dbReference type="Pfam" id="PF07883"/>
    </source>
</evidence>
<proteinExistence type="predicted"/>
<feature type="domain" description="Cupin type-2" evidence="2">
    <location>
        <begin position="85"/>
        <end position="133"/>
    </location>
</feature>